<evidence type="ECO:0000256" key="1">
    <source>
        <dbReference type="SAM" id="MobiDB-lite"/>
    </source>
</evidence>
<sequence length="245" mass="26481">MRRLLALTVLLGCAPAPEASADPTPTPAPSAPVDAPEPKPNPEREPGTFEGRTLAQTMSYLGASWLTRDNRDDEENTTLLHEQLALAPGQSACDLGAGNGYHSLLMAAAVGESGQVIASDLQPQMLERLQARADAAGITNVRTVLAKPGDPALPPNTCDLILLVDVYHELADPERVLAAMRAALTEDGRIALVEYREEDPDVPIKPLHKMSKAQILREYLPRGFALDSQFDGLPWQHLMFFTASD</sequence>
<evidence type="ECO:0000313" key="4">
    <source>
        <dbReference type="EMBL" id="EDM75831.1"/>
    </source>
</evidence>
<dbReference type="InterPro" id="IPR025714">
    <property type="entry name" value="Methyltranfer_dom"/>
</dbReference>
<dbReference type="SUPFAM" id="SSF53335">
    <property type="entry name" value="S-adenosyl-L-methionine-dependent methyltransferases"/>
    <property type="match status" value="1"/>
</dbReference>
<dbReference type="PANTHER" id="PTHR45128">
    <property type="entry name" value="METHYLTRANSFERASE TYPE 11"/>
    <property type="match status" value="1"/>
</dbReference>
<feature type="signal peptide" evidence="2">
    <location>
        <begin position="1"/>
        <end position="21"/>
    </location>
</feature>
<evidence type="ECO:0000259" key="3">
    <source>
        <dbReference type="Pfam" id="PF13847"/>
    </source>
</evidence>
<dbReference type="RefSeq" id="WP_006974980.1">
    <property type="nucleotide sequence ID" value="NZ_ABCS01000079.1"/>
</dbReference>
<evidence type="ECO:0000313" key="5">
    <source>
        <dbReference type="Proteomes" id="UP000005801"/>
    </source>
</evidence>
<feature type="region of interest" description="Disordered" evidence="1">
    <location>
        <begin position="16"/>
        <end position="49"/>
    </location>
</feature>
<dbReference type="InterPro" id="IPR053173">
    <property type="entry name" value="SAM-binding_MTase"/>
</dbReference>
<comment type="caution">
    <text evidence="4">The sequence shown here is derived from an EMBL/GenBank/DDBJ whole genome shotgun (WGS) entry which is preliminary data.</text>
</comment>
<dbReference type="Gene3D" id="3.40.50.150">
    <property type="entry name" value="Vaccinia Virus protein VP39"/>
    <property type="match status" value="1"/>
</dbReference>
<feature type="compositionally biased region" description="Basic and acidic residues" evidence="1">
    <location>
        <begin position="36"/>
        <end position="47"/>
    </location>
</feature>
<reference evidence="4 5" key="1">
    <citation type="submission" date="2007-06" db="EMBL/GenBank/DDBJ databases">
        <authorList>
            <person name="Shimkets L."/>
            <person name="Ferriera S."/>
            <person name="Johnson J."/>
            <person name="Kravitz S."/>
            <person name="Beeson K."/>
            <person name="Sutton G."/>
            <person name="Rogers Y.-H."/>
            <person name="Friedman R."/>
            <person name="Frazier M."/>
            <person name="Venter J.C."/>
        </authorList>
    </citation>
    <scope>NUCLEOTIDE SEQUENCE [LARGE SCALE GENOMIC DNA]</scope>
    <source>
        <strain evidence="4 5">SIR-1</strain>
    </source>
</reference>
<dbReference type="eggNOG" id="COG1889">
    <property type="taxonomic scope" value="Bacteria"/>
</dbReference>
<name>A6GE40_9BACT</name>
<dbReference type="Proteomes" id="UP000005801">
    <property type="component" value="Unassembled WGS sequence"/>
</dbReference>
<dbReference type="Pfam" id="PF13847">
    <property type="entry name" value="Methyltransf_31"/>
    <property type="match status" value="1"/>
</dbReference>
<keyword evidence="2" id="KW-0732">Signal</keyword>
<gene>
    <name evidence="4" type="ORF">PPSIR1_33481</name>
</gene>
<dbReference type="InterPro" id="IPR029063">
    <property type="entry name" value="SAM-dependent_MTases_sf"/>
</dbReference>
<organism evidence="4 5">
    <name type="scientific">Plesiocystis pacifica SIR-1</name>
    <dbReference type="NCBI Taxonomy" id="391625"/>
    <lineage>
        <taxon>Bacteria</taxon>
        <taxon>Pseudomonadati</taxon>
        <taxon>Myxococcota</taxon>
        <taxon>Polyangia</taxon>
        <taxon>Nannocystales</taxon>
        <taxon>Nannocystaceae</taxon>
        <taxon>Plesiocystis</taxon>
    </lineage>
</organism>
<protein>
    <recommendedName>
        <fullName evidence="3">Methyltransferase domain-containing protein</fullName>
    </recommendedName>
</protein>
<feature type="chain" id="PRO_5002693911" description="Methyltransferase domain-containing protein" evidence="2">
    <location>
        <begin position="22"/>
        <end position="245"/>
    </location>
</feature>
<dbReference type="OrthoDB" id="9784101at2"/>
<proteinExistence type="predicted"/>
<keyword evidence="5" id="KW-1185">Reference proteome</keyword>
<dbReference type="CDD" id="cd02440">
    <property type="entry name" value="AdoMet_MTases"/>
    <property type="match status" value="1"/>
</dbReference>
<dbReference type="AlphaFoldDB" id="A6GE40"/>
<dbReference type="EMBL" id="ABCS01000079">
    <property type="protein sequence ID" value="EDM75831.1"/>
    <property type="molecule type" value="Genomic_DNA"/>
</dbReference>
<evidence type="ECO:0000256" key="2">
    <source>
        <dbReference type="SAM" id="SignalP"/>
    </source>
</evidence>
<accession>A6GE40</accession>
<feature type="domain" description="Methyltransferase" evidence="3">
    <location>
        <begin position="89"/>
        <end position="196"/>
    </location>
</feature>
<dbReference type="STRING" id="391625.PPSIR1_33481"/>